<gene>
    <name evidence="2" type="ORF">SAMN06296416_105267</name>
</gene>
<dbReference type="EMBL" id="OCND01000005">
    <property type="protein sequence ID" value="SOD54994.1"/>
    <property type="molecule type" value="Genomic_DNA"/>
</dbReference>
<accession>A0A286D8N1</accession>
<feature type="domain" description="DUF7079" evidence="1">
    <location>
        <begin position="12"/>
        <end position="110"/>
    </location>
</feature>
<dbReference type="AlphaFoldDB" id="A0A286D8N1"/>
<protein>
    <recommendedName>
        <fullName evidence="1">DUF7079 domain-containing protein</fullName>
    </recommendedName>
</protein>
<evidence type="ECO:0000313" key="3">
    <source>
        <dbReference type="Proteomes" id="UP000219374"/>
    </source>
</evidence>
<keyword evidence="3" id="KW-1185">Reference proteome</keyword>
<reference evidence="2 3" key="1">
    <citation type="submission" date="2017-09" db="EMBL/GenBank/DDBJ databases">
        <authorList>
            <person name="Ehlers B."/>
            <person name="Leendertz F.H."/>
        </authorList>
    </citation>
    <scope>NUCLEOTIDE SEQUENCE [LARGE SCALE GENOMIC DNA]</scope>
    <source>
        <strain evidence="2 3">CGMCC 1.10978</strain>
    </source>
</reference>
<dbReference type="Pfam" id="PF23296">
    <property type="entry name" value="DUF7079"/>
    <property type="match status" value="1"/>
</dbReference>
<dbReference type="RefSeq" id="WP_176520202.1">
    <property type="nucleotide sequence ID" value="NZ_OCND01000005.1"/>
</dbReference>
<evidence type="ECO:0000259" key="1">
    <source>
        <dbReference type="Pfam" id="PF23296"/>
    </source>
</evidence>
<organism evidence="2 3">
    <name type="scientific">Pseudoxanthomonas wuyuanensis</name>
    <dbReference type="NCBI Taxonomy" id="1073196"/>
    <lineage>
        <taxon>Bacteria</taxon>
        <taxon>Pseudomonadati</taxon>
        <taxon>Pseudomonadota</taxon>
        <taxon>Gammaproteobacteria</taxon>
        <taxon>Lysobacterales</taxon>
        <taxon>Lysobacteraceae</taxon>
        <taxon>Pseudoxanthomonas</taxon>
    </lineage>
</organism>
<dbReference type="InterPro" id="IPR055507">
    <property type="entry name" value="DUF7079"/>
</dbReference>
<sequence length="123" mass="14174">MTAPGAEQLLVRRPVWQALSDLYLDTDVDALHARVARVLAQSPYSLDVLWRILRDEVHPALRYNLSGVAGEWAGFDPGWLADRIVRRLARPRWRRPFGCLFCGYPRQQWRILAPLIQRERGAG</sequence>
<name>A0A286D8N1_9GAMM</name>
<proteinExistence type="predicted"/>
<evidence type="ECO:0000313" key="2">
    <source>
        <dbReference type="EMBL" id="SOD54994.1"/>
    </source>
</evidence>
<dbReference type="Proteomes" id="UP000219374">
    <property type="component" value="Unassembled WGS sequence"/>
</dbReference>